<dbReference type="GeneID" id="59374274"/>
<reference evidence="1" key="1">
    <citation type="submission" date="2019-07" db="EMBL/GenBank/DDBJ databases">
        <authorList>
            <person name="Palmer J.M."/>
        </authorList>
    </citation>
    <scope>NUCLEOTIDE SEQUENCE</scope>
    <source>
        <strain evidence="1">PC9</strain>
    </source>
</reference>
<keyword evidence="2" id="KW-1185">Reference proteome</keyword>
<name>A0A8H6ZV63_PLEOS</name>
<organism evidence="1 2">
    <name type="scientific">Pleurotus ostreatus</name>
    <name type="common">Oyster mushroom</name>
    <name type="synonym">White-rot fungus</name>
    <dbReference type="NCBI Taxonomy" id="5322"/>
    <lineage>
        <taxon>Eukaryota</taxon>
        <taxon>Fungi</taxon>
        <taxon>Dikarya</taxon>
        <taxon>Basidiomycota</taxon>
        <taxon>Agaricomycotina</taxon>
        <taxon>Agaricomycetes</taxon>
        <taxon>Agaricomycetidae</taxon>
        <taxon>Agaricales</taxon>
        <taxon>Pleurotineae</taxon>
        <taxon>Pleurotaceae</taxon>
        <taxon>Pleurotus</taxon>
    </lineage>
</organism>
<accession>A0A8H6ZV63</accession>
<sequence>MQYNVVRFDFQWFNEPGQRWAFRILCSIVKQYLREPTAVEIAVRAVTGLRLLEGSPPLIALWALSQMDIPRAYALDLSVKAVSPRANGRPNRGPRRTYTLFAGRFSIGVSLGRMPWMYVSVGLITGADPPVSPAGLVHLRLCQIPWGFILPTGLGGGPLRILARRFLAVDLETMWAMEDTKRREPQNGFIVSHLAYVPAGWVFLAAEDIALSVSTIL</sequence>
<dbReference type="RefSeq" id="XP_036632542.1">
    <property type="nucleotide sequence ID" value="XM_036774040.1"/>
</dbReference>
<evidence type="ECO:0000313" key="1">
    <source>
        <dbReference type="EMBL" id="KAF7432515.1"/>
    </source>
</evidence>
<proteinExistence type="predicted"/>
<gene>
    <name evidence="1" type="ORF">PC9H_004456</name>
</gene>
<dbReference type="AlphaFoldDB" id="A0A8H6ZV63"/>
<dbReference type="Proteomes" id="UP000623687">
    <property type="component" value="Unassembled WGS sequence"/>
</dbReference>
<evidence type="ECO:0000313" key="2">
    <source>
        <dbReference type="Proteomes" id="UP000623687"/>
    </source>
</evidence>
<dbReference type="VEuPathDB" id="FungiDB:PC9H_004456"/>
<comment type="caution">
    <text evidence="1">The sequence shown here is derived from an EMBL/GenBank/DDBJ whole genome shotgun (WGS) entry which is preliminary data.</text>
</comment>
<protein>
    <submittedName>
        <fullName evidence="1">Uncharacterized protein</fullName>
    </submittedName>
</protein>
<dbReference type="EMBL" id="JACETU010000003">
    <property type="protein sequence ID" value="KAF7432515.1"/>
    <property type="molecule type" value="Genomic_DNA"/>
</dbReference>